<dbReference type="AlphaFoldDB" id="A0A198AAJ3"/>
<protein>
    <submittedName>
        <fullName evidence="2">Baseplate protein</fullName>
    </submittedName>
</protein>
<organism evidence="2 3">
    <name type="scientific">Paenibacillus oryzisoli</name>
    <dbReference type="NCBI Taxonomy" id="1850517"/>
    <lineage>
        <taxon>Bacteria</taxon>
        <taxon>Bacillati</taxon>
        <taxon>Bacillota</taxon>
        <taxon>Bacilli</taxon>
        <taxon>Bacillales</taxon>
        <taxon>Paenibacillaceae</taxon>
        <taxon>Paenibacillus</taxon>
    </lineage>
</organism>
<dbReference type="SUPFAM" id="SSF160719">
    <property type="entry name" value="gpW/gp25-like"/>
    <property type="match status" value="1"/>
</dbReference>
<evidence type="ECO:0000313" key="2">
    <source>
        <dbReference type="EMBL" id="OAS18514.1"/>
    </source>
</evidence>
<evidence type="ECO:0000259" key="1">
    <source>
        <dbReference type="Pfam" id="PF04965"/>
    </source>
</evidence>
<feature type="domain" description="IraD/Gp25-like" evidence="1">
    <location>
        <begin position="27"/>
        <end position="117"/>
    </location>
</feature>
<dbReference type="Proteomes" id="UP000078454">
    <property type="component" value="Unassembled WGS sequence"/>
</dbReference>
<dbReference type="EMBL" id="LYPB01000064">
    <property type="protein sequence ID" value="OAS18514.1"/>
    <property type="molecule type" value="Genomic_DNA"/>
</dbReference>
<comment type="caution">
    <text evidence="2">The sequence shown here is derived from an EMBL/GenBank/DDBJ whole genome shotgun (WGS) entry which is preliminary data.</text>
</comment>
<keyword evidence="3" id="KW-1185">Reference proteome</keyword>
<dbReference type="OrthoDB" id="9802846at2"/>
<dbReference type="Gene3D" id="3.10.450.40">
    <property type="match status" value="1"/>
</dbReference>
<accession>A0A198AAJ3</accession>
<name>A0A198AAJ3_9BACL</name>
<dbReference type="Pfam" id="PF04965">
    <property type="entry name" value="GPW_gp25"/>
    <property type="match status" value="1"/>
</dbReference>
<dbReference type="RefSeq" id="WP_068664321.1">
    <property type="nucleotide sequence ID" value="NZ_LYPB01000064.1"/>
</dbReference>
<sequence>MSEAFLGRGWKFPIQVDPATGRIRMSEYEEDIAEAIRVILGTTQGERVMRPSFGCGVQEFIFGLTDDTTLHLLQSNIEEAIRNWEPRVHEVEVKAIPEADDPAKVMIHIAYQVRTTNNLFNQVYPFYLFEGSK</sequence>
<proteinExistence type="predicted"/>
<evidence type="ECO:0000313" key="3">
    <source>
        <dbReference type="Proteomes" id="UP000078454"/>
    </source>
</evidence>
<gene>
    <name evidence="2" type="ORF">A8708_03845</name>
</gene>
<dbReference type="InterPro" id="IPR007048">
    <property type="entry name" value="IraD/Gp25-like"/>
</dbReference>
<reference evidence="2 3" key="1">
    <citation type="submission" date="2016-05" db="EMBL/GenBank/DDBJ databases">
        <title>Paenibacillus sp. 1ZS3-15 nov., isolated from the rhizosphere soil.</title>
        <authorList>
            <person name="Zhang X.X."/>
            <person name="Zhang J."/>
        </authorList>
    </citation>
    <scope>NUCLEOTIDE SEQUENCE [LARGE SCALE GENOMIC DNA]</scope>
    <source>
        <strain evidence="2 3">1ZS3-15</strain>
    </source>
</reference>
<dbReference type="STRING" id="1850517.A8708_03845"/>